<dbReference type="GO" id="GO:0006751">
    <property type="term" value="P:glutathione catabolic process"/>
    <property type="evidence" value="ECO:0007669"/>
    <property type="project" value="InterPro"/>
</dbReference>
<dbReference type="InterPro" id="IPR043137">
    <property type="entry name" value="GGT_ssub_C"/>
</dbReference>
<feature type="transmembrane region" description="Helical" evidence="1">
    <location>
        <begin position="30"/>
        <end position="55"/>
    </location>
</feature>
<dbReference type="GO" id="GO:0005886">
    <property type="term" value="C:plasma membrane"/>
    <property type="evidence" value="ECO:0007669"/>
    <property type="project" value="TreeGrafter"/>
</dbReference>
<dbReference type="PANTHER" id="PTHR11686">
    <property type="entry name" value="GAMMA GLUTAMYL TRANSPEPTIDASE"/>
    <property type="match status" value="1"/>
</dbReference>
<dbReference type="PANTHER" id="PTHR11686:SF9">
    <property type="entry name" value="RE13973P"/>
    <property type="match status" value="1"/>
</dbReference>
<dbReference type="OrthoDB" id="9977870at2759"/>
<dbReference type="Pfam" id="PF01019">
    <property type="entry name" value="G_glu_transpept"/>
    <property type="match status" value="2"/>
</dbReference>
<reference evidence="3" key="1">
    <citation type="submission" date="2025-08" db="UniProtKB">
        <authorList>
            <consortium name="RefSeq"/>
        </authorList>
    </citation>
    <scope>IDENTIFICATION</scope>
</reference>
<dbReference type="GeneID" id="105428804"/>
<dbReference type="GO" id="GO:0036374">
    <property type="term" value="F:glutathione hydrolase activity"/>
    <property type="evidence" value="ECO:0007669"/>
    <property type="project" value="InterPro"/>
</dbReference>
<evidence type="ECO:0000313" key="3">
    <source>
        <dbReference type="RefSeq" id="XP_011639611.1"/>
    </source>
</evidence>
<keyword evidence="1" id="KW-0812">Transmembrane</keyword>
<keyword evidence="1" id="KW-0472">Membrane</keyword>
<evidence type="ECO:0000256" key="1">
    <source>
        <dbReference type="SAM" id="Phobius"/>
    </source>
</evidence>
<keyword evidence="1" id="KW-1133">Transmembrane helix</keyword>
<dbReference type="PRINTS" id="PR01210">
    <property type="entry name" value="GGTRANSPTASE"/>
</dbReference>
<sequence length="495" mass="55112">MSYNTRLTEECPLTKEKTHKYRLCIYCGNGLRFIIVCFVALTFAITTMLVLQILYTEIPQNNLHNIHGAVATDYANCSQIGTKILTRSGNAVDAAVAATICMAVVAPHKTGLGGGGYIMIYNYKNHTDYSDPIIIDFASNTTRVGSFGRLPALLKGLEFAQRSYGNLPWRDIIEPAAKLAREGFVVSKDLADEVSKNRMLYGPLNPGDILQLQELANTLDTVAEYGANALYNGTLSYKILHTIFHEESQQLANYHPIVTSAKKSILHRHTIYYPSHAMFMQKIIQALESLPISENASTIESQVLVAQTLMRVYSSFPLSIRHILAIDETTYTGVMAMDWQDTYVSVLTGLSSPLGSQNMTNAGFLLDNFDANDLESFIPVIFHHNEEMCGLRGVFGSNDSFLNGEILYNLIMRSLNVSAAIEYPRYYFSSDSISFMKIENNQKHSMEIALQARLYSMISSHDNNLPIKSVNAVIKKKDLLSSHSDSRGNGISSRF</sequence>
<dbReference type="KEGG" id="pbar:105428804"/>
<dbReference type="SUPFAM" id="SSF56235">
    <property type="entry name" value="N-terminal nucleophile aminohydrolases (Ntn hydrolases)"/>
    <property type="match status" value="1"/>
</dbReference>
<dbReference type="Proteomes" id="UP000504615">
    <property type="component" value="Unplaced"/>
</dbReference>
<accession>A0A6I9WB97</accession>
<organism evidence="2 3">
    <name type="scientific">Pogonomyrmex barbatus</name>
    <name type="common">red harvester ant</name>
    <dbReference type="NCBI Taxonomy" id="144034"/>
    <lineage>
        <taxon>Eukaryota</taxon>
        <taxon>Metazoa</taxon>
        <taxon>Ecdysozoa</taxon>
        <taxon>Arthropoda</taxon>
        <taxon>Hexapoda</taxon>
        <taxon>Insecta</taxon>
        <taxon>Pterygota</taxon>
        <taxon>Neoptera</taxon>
        <taxon>Endopterygota</taxon>
        <taxon>Hymenoptera</taxon>
        <taxon>Apocrita</taxon>
        <taxon>Aculeata</taxon>
        <taxon>Formicoidea</taxon>
        <taxon>Formicidae</taxon>
        <taxon>Myrmicinae</taxon>
        <taxon>Pogonomyrmex</taxon>
    </lineage>
</organism>
<proteinExistence type="predicted"/>
<keyword evidence="2" id="KW-1185">Reference proteome</keyword>
<dbReference type="InterPro" id="IPR029055">
    <property type="entry name" value="Ntn_hydrolases_N"/>
</dbReference>
<dbReference type="RefSeq" id="XP_011639611.1">
    <property type="nucleotide sequence ID" value="XM_011641309.2"/>
</dbReference>
<gene>
    <name evidence="3" type="primary">LOC105428804</name>
</gene>
<dbReference type="InterPro" id="IPR000101">
    <property type="entry name" value="GGT_peptidase"/>
</dbReference>
<name>A0A6I9WB97_9HYME</name>
<evidence type="ECO:0000313" key="2">
    <source>
        <dbReference type="Proteomes" id="UP000504615"/>
    </source>
</evidence>
<protein>
    <submittedName>
        <fullName evidence="3">Glutathione hydrolase 7-like isoform X1</fullName>
    </submittedName>
</protein>
<dbReference type="Gene3D" id="3.60.20.40">
    <property type="match status" value="1"/>
</dbReference>
<dbReference type="AlphaFoldDB" id="A0A6I9WB97"/>